<dbReference type="EMBL" id="CACVBM020001473">
    <property type="protein sequence ID" value="CAA7051252.1"/>
    <property type="molecule type" value="Genomic_DNA"/>
</dbReference>
<comment type="caution">
    <text evidence="2">The sequence shown here is derived from an EMBL/GenBank/DDBJ whole genome shotgun (WGS) entry which is preliminary data.</text>
</comment>
<organism evidence="2 3">
    <name type="scientific">Microthlaspi erraticum</name>
    <dbReference type="NCBI Taxonomy" id="1685480"/>
    <lineage>
        <taxon>Eukaryota</taxon>
        <taxon>Viridiplantae</taxon>
        <taxon>Streptophyta</taxon>
        <taxon>Embryophyta</taxon>
        <taxon>Tracheophyta</taxon>
        <taxon>Spermatophyta</taxon>
        <taxon>Magnoliopsida</taxon>
        <taxon>eudicotyledons</taxon>
        <taxon>Gunneridae</taxon>
        <taxon>Pentapetalae</taxon>
        <taxon>rosids</taxon>
        <taxon>malvids</taxon>
        <taxon>Brassicales</taxon>
        <taxon>Brassicaceae</taxon>
        <taxon>Coluteocarpeae</taxon>
        <taxon>Microthlaspi</taxon>
    </lineage>
</organism>
<accession>A0A6D2KH80</accession>
<dbReference type="NCBIfam" id="TIGR01640">
    <property type="entry name" value="F_box_assoc_1"/>
    <property type="match status" value="1"/>
</dbReference>
<dbReference type="SMART" id="SM00256">
    <property type="entry name" value="FBOX"/>
    <property type="match status" value="1"/>
</dbReference>
<dbReference type="InterPro" id="IPR050796">
    <property type="entry name" value="SCF_F-box_component"/>
</dbReference>
<dbReference type="Pfam" id="PF00646">
    <property type="entry name" value="F-box"/>
    <property type="match status" value="1"/>
</dbReference>
<dbReference type="SUPFAM" id="SSF50969">
    <property type="entry name" value="YVTN repeat-like/Quinoprotein amine dehydrogenase"/>
    <property type="match status" value="1"/>
</dbReference>
<gene>
    <name evidence="2" type="ORF">MERR_LOCUS38487</name>
</gene>
<dbReference type="Pfam" id="PF07734">
    <property type="entry name" value="FBA_1"/>
    <property type="match status" value="1"/>
</dbReference>
<dbReference type="PANTHER" id="PTHR31672">
    <property type="entry name" value="BNACNNG10540D PROTEIN"/>
    <property type="match status" value="1"/>
</dbReference>
<dbReference type="PROSITE" id="PS50181">
    <property type="entry name" value="FBOX"/>
    <property type="match status" value="1"/>
</dbReference>
<dbReference type="InterPro" id="IPR011044">
    <property type="entry name" value="Quino_amine_DH_bsu"/>
</dbReference>
<dbReference type="PANTHER" id="PTHR31672:SF13">
    <property type="entry name" value="F-BOX PROTEIN CPR30-LIKE"/>
    <property type="match status" value="1"/>
</dbReference>
<dbReference type="SUPFAM" id="SSF81383">
    <property type="entry name" value="F-box domain"/>
    <property type="match status" value="1"/>
</dbReference>
<evidence type="ECO:0000313" key="2">
    <source>
        <dbReference type="EMBL" id="CAA7051252.1"/>
    </source>
</evidence>
<dbReference type="InterPro" id="IPR001810">
    <property type="entry name" value="F-box_dom"/>
</dbReference>
<proteinExistence type="predicted"/>
<dbReference type="Gene3D" id="1.20.1280.50">
    <property type="match status" value="1"/>
</dbReference>
<protein>
    <recommendedName>
        <fullName evidence="1">F-box domain-containing protein</fullName>
    </recommendedName>
</protein>
<dbReference type="CDD" id="cd22157">
    <property type="entry name" value="F-box_AtFBW1-like"/>
    <property type="match status" value="1"/>
</dbReference>
<dbReference type="InterPro" id="IPR006527">
    <property type="entry name" value="F-box-assoc_dom_typ1"/>
</dbReference>
<feature type="domain" description="F-box" evidence="1">
    <location>
        <begin position="1"/>
        <end position="49"/>
    </location>
</feature>
<keyword evidence="3" id="KW-1185">Reference proteome</keyword>
<dbReference type="InterPro" id="IPR036047">
    <property type="entry name" value="F-box-like_dom_sf"/>
</dbReference>
<evidence type="ECO:0000259" key="1">
    <source>
        <dbReference type="PROSITE" id="PS50181"/>
    </source>
</evidence>
<reference evidence="2" key="1">
    <citation type="submission" date="2020-01" db="EMBL/GenBank/DDBJ databases">
        <authorList>
            <person name="Mishra B."/>
        </authorList>
    </citation>
    <scope>NUCLEOTIDE SEQUENCE [LARGE SCALE GENOMIC DNA]</scope>
</reference>
<dbReference type="AlphaFoldDB" id="A0A6D2KH80"/>
<dbReference type="Proteomes" id="UP000467841">
    <property type="component" value="Unassembled WGS sequence"/>
</dbReference>
<dbReference type="InterPro" id="IPR017451">
    <property type="entry name" value="F-box-assoc_interact_dom"/>
</dbReference>
<sequence>MYTYIPWELETEILSRVPATSLKQLRFTCKRWYALSKDPSFIMKNWGKAATQMVLKKRHSVFSVSIDFHWHDDTDDHYLKLTGKLEDPEDPKDVEISEIFQCEGLLLCTTEDKGLVVWNPCTGQTRWIQSSTMHHSCFLGYKNNSKYSLDSYKILSFSKSRRGWNAPVVDKFEMYEFDTGSWKVLDVDTHTLGVLSLGVSLKGDTYWLDSEDHERYPYLINSMVRFDFTLQRFGRLPIPFQSRNNYHEEVSVLSVVREEKLGVLHQRLSSLEMKIWVANNTITDEAEDDLSWSVFLVVDLGKHNMINNMTKVTSFLVDEENKRVMCCFLDGDMTTVYIVGEDIHIQVYREIYREVKQYRYFSLERSERPFLVSYVPSLV</sequence>
<dbReference type="OrthoDB" id="1108440at2759"/>
<name>A0A6D2KH80_9BRAS</name>
<evidence type="ECO:0000313" key="3">
    <source>
        <dbReference type="Proteomes" id="UP000467841"/>
    </source>
</evidence>